<sequence>MIEDRLISLFPDMHVKVLQENARFSVRGSIEGLAVHYLFESVGETKEVDRQYIQQFSTWLMGNKASKGYLLHTHPVKKKIRDLALHAGIELIHQDNFYAEDFTIIPKVPIKYFHPSLRTAEITEKVYYNNAMALQPPTRLTTRLKDVGLISLDGGASQMLQSEFIVNKYFELQPDVIAFENLDLKDERVFTKKNNAWLLTDLVIAFKWRKPAYLIYLNAADLYPYRNQWKSKPMSPDFRVKQLTLPPKEEWIMIGNPHKMPVRTNLLLEGIYELPENMADWIPQHLSYNNDDDDELVFYR</sequence>
<proteinExistence type="predicted"/>
<dbReference type="EMBL" id="BAABFT010000007">
    <property type="protein sequence ID" value="GAA4325908.1"/>
    <property type="molecule type" value="Genomic_DNA"/>
</dbReference>
<organism evidence="1 2">
    <name type="scientific">Mucilaginibacter gynuensis</name>
    <dbReference type="NCBI Taxonomy" id="1302236"/>
    <lineage>
        <taxon>Bacteria</taxon>
        <taxon>Pseudomonadati</taxon>
        <taxon>Bacteroidota</taxon>
        <taxon>Sphingobacteriia</taxon>
        <taxon>Sphingobacteriales</taxon>
        <taxon>Sphingobacteriaceae</taxon>
        <taxon>Mucilaginibacter</taxon>
    </lineage>
</organism>
<evidence type="ECO:0000313" key="1">
    <source>
        <dbReference type="EMBL" id="GAA4325908.1"/>
    </source>
</evidence>
<protein>
    <submittedName>
        <fullName evidence="1">Uncharacterized protein</fullName>
    </submittedName>
</protein>
<name>A0ABP8GK97_9SPHI</name>
<dbReference type="RefSeq" id="WP_345211769.1">
    <property type="nucleotide sequence ID" value="NZ_BAABFT010000007.1"/>
</dbReference>
<dbReference type="Proteomes" id="UP001500582">
    <property type="component" value="Unassembled WGS sequence"/>
</dbReference>
<reference evidence="2" key="1">
    <citation type="journal article" date="2019" name="Int. J. Syst. Evol. Microbiol.">
        <title>The Global Catalogue of Microorganisms (GCM) 10K type strain sequencing project: providing services to taxonomists for standard genome sequencing and annotation.</title>
        <authorList>
            <consortium name="The Broad Institute Genomics Platform"/>
            <consortium name="The Broad Institute Genome Sequencing Center for Infectious Disease"/>
            <person name="Wu L."/>
            <person name="Ma J."/>
        </authorList>
    </citation>
    <scope>NUCLEOTIDE SEQUENCE [LARGE SCALE GENOMIC DNA]</scope>
    <source>
        <strain evidence="2">JCM 17705</strain>
    </source>
</reference>
<accession>A0ABP8GK97</accession>
<comment type="caution">
    <text evidence="1">The sequence shown here is derived from an EMBL/GenBank/DDBJ whole genome shotgun (WGS) entry which is preliminary data.</text>
</comment>
<evidence type="ECO:0000313" key="2">
    <source>
        <dbReference type="Proteomes" id="UP001500582"/>
    </source>
</evidence>
<keyword evidence="2" id="KW-1185">Reference proteome</keyword>
<gene>
    <name evidence="1" type="ORF">GCM10023149_28450</name>
</gene>